<protein>
    <submittedName>
        <fullName evidence="2">Uncharacterized protein</fullName>
    </submittedName>
</protein>
<gene>
    <name evidence="2" type="ORF">ABVK50_29420</name>
</gene>
<feature type="region of interest" description="Disordered" evidence="1">
    <location>
        <begin position="288"/>
        <end position="313"/>
    </location>
</feature>
<reference evidence="2" key="1">
    <citation type="submission" date="2024-06" db="EMBL/GenBank/DDBJ databases">
        <title>Mesorhizobium karijinii sp. nov., a symbiont of the iconic Swainsona formosa from arid Australia.</title>
        <authorList>
            <person name="Hill Y.J."/>
            <person name="Watkin E.L.J."/>
            <person name="O'Hara G.W."/>
            <person name="Terpolilli J."/>
            <person name="Tye M.L."/>
            <person name="Kohlmeier M.G."/>
        </authorList>
    </citation>
    <scope>NUCLEOTIDE SEQUENCE</scope>
    <source>
        <strain evidence="2">WSM2240</strain>
        <plasmid evidence="2">pMk2240B</plasmid>
    </source>
</reference>
<evidence type="ECO:0000256" key="1">
    <source>
        <dbReference type="SAM" id="MobiDB-lite"/>
    </source>
</evidence>
<evidence type="ECO:0000313" key="2">
    <source>
        <dbReference type="EMBL" id="XCG51982.1"/>
    </source>
</evidence>
<dbReference type="AlphaFoldDB" id="A0AAU8D0H1"/>
<proteinExistence type="predicted"/>
<accession>A0AAU8D0H1</accession>
<sequence length="758" mass="83012">MTGLGNAALSTILRSIRQDLRKENKRLVLLIEDVSTLSVLDDEVVNAVEPQDDASLCDLTSVLGMTEQAYLRLRDNQYQRVAGSGLILSFPKDASAASWADENAEIDRFIARYLNAARLPEPQVALIADHRRLGGDVSVSACDDCPAKEACHAAFGSVAFRDTVVGLFPFRPGTAPYLLDHLDESQTGVRPTQRGLLDHVTKPVMRHVDALDQGDRHPLSLPIRRKPPTDWQTLTETYLGGWAAGDQTRLRLLVEAWTRKTKAPDIASDLKALLEPFNLPEFSAKAADGGPVQPVRDAPSGAKAPGVQATGGDTVVSLQPVPAPIDAAVQKRLTDLINRLERWWSGETLETPRDYQEILLSFLKGALPLDDIRSPAVPAQRLLREANRGSIRIEDSATQAVSNRVSFAFERTQDSYDLIVALIHHAIEGRGTWDFPQSERYKRIVARWLRNHQRAMLAALDPVGLSTTVPIKHATKFLCMSAIIERRAELPRDTSAALSHVTSTEAMKLPTVLTDPLRKLYNDLPERQRTLQSFLVEETNLPQGATGGILVIDPQVIIEAITEARSDPSIAPLPPDYSASYWKSRYQAFEGLKAWAGLPGAIATEREAIGELVHTIDHVLARNGFATGGNYAGFVDFIADMARLIELLKLSFRWPSTDTDFFKRDKISDRSAPMARVLANAAAVAEGTNDTDVLLFDPQALVEVAAVVERCRLLIEAANAHAEAKLAHMIGEGDPDALESEIVAELARVTGVAQEVVA</sequence>
<organism evidence="2">
    <name type="scientific">Mesorhizobium sp. WSM2240</name>
    <dbReference type="NCBI Taxonomy" id="3228851"/>
    <lineage>
        <taxon>Bacteria</taxon>
        <taxon>Pseudomonadati</taxon>
        <taxon>Pseudomonadota</taxon>
        <taxon>Alphaproteobacteria</taxon>
        <taxon>Hyphomicrobiales</taxon>
        <taxon>Phyllobacteriaceae</taxon>
        <taxon>Mesorhizobium</taxon>
    </lineage>
</organism>
<name>A0AAU8D0H1_9HYPH</name>
<dbReference type="RefSeq" id="WP_353647064.1">
    <property type="nucleotide sequence ID" value="NZ_CP159255.1"/>
</dbReference>
<keyword evidence="2" id="KW-0614">Plasmid</keyword>
<geneLocation type="plasmid" evidence="2">
    <name>pMk2240B</name>
</geneLocation>
<dbReference type="EMBL" id="CP159255">
    <property type="protein sequence ID" value="XCG51982.1"/>
    <property type="molecule type" value="Genomic_DNA"/>
</dbReference>